<dbReference type="HOGENOM" id="CLU_619802_0_0_1"/>
<dbReference type="Gene3D" id="3.80.10.10">
    <property type="entry name" value="Ribonuclease Inhibitor"/>
    <property type="match status" value="1"/>
</dbReference>
<dbReference type="Gene3D" id="1.20.1280.50">
    <property type="match status" value="1"/>
</dbReference>
<gene>
    <name evidence="2" type="ORF">PHLGIDRAFT_342049</name>
</gene>
<dbReference type="EMBL" id="KN840469">
    <property type="protein sequence ID" value="KIP09154.1"/>
    <property type="molecule type" value="Genomic_DNA"/>
</dbReference>
<dbReference type="Proteomes" id="UP000053257">
    <property type="component" value="Unassembled WGS sequence"/>
</dbReference>
<reference evidence="2 3" key="1">
    <citation type="journal article" date="2014" name="PLoS Genet.">
        <title>Analysis of the Phlebiopsis gigantea genome, transcriptome and secretome provides insight into its pioneer colonization strategies of wood.</title>
        <authorList>
            <person name="Hori C."/>
            <person name="Ishida T."/>
            <person name="Igarashi K."/>
            <person name="Samejima M."/>
            <person name="Suzuki H."/>
            <person name="Master E."/>
            <person name="Ferreira P."/>
            <person name="Ruiz-Duenas F.J."/>
            <person name="Held B."/>
            <person name="Canessa P."/>
            <person name="Larrondo L.F."/>
            <person name="Schmoll M."/>
            <person name="Druzhinina I.S."/>
            <person name="Kubicek C.P."/>
            <person name="Gaskell J.A."/>
            <person name="Kersten P."/>
            <person name="St John F."/>
            <person name="Glasner J."/>
            <person name="Sabat G."/>
            <person name="Splinter BonDurant S."/>
            <person name="Syed K."/>
            <person name="Yadav J."/>
            <person name="Mgbeahuruike A.C."/>
            <person name="Kovalchuk A."/>
            <person name="Asiegbu F.O."/>
            <person name="Lackner G."/>
            <person name="Hoffmeister D."/>
            <person name="Rencoret J."/>
            <person name="Gutierrez A."/>
            <person name="Sun H."/>
            <person name="Lindquist E."/>
            <person name="Barry K."/>
            <person name="Riley R."/>
            <person name="Grigoriev I.V."/>
            <person name="Henrissat B."/>
            <person name="Kues U."/>
            <person name="Berka R.M."/>
            <person name="Martinez A.T."/>
            <person name="Covert S.F."/>
            <person name="Blanchette R.A."/>
            <person name="Cullen D."/>
        </authorList>
    </citation>
    <scope>NUCLEOTIDE SEQUENCE [LARGE SCALE GENOMIC DNA]</scope>
    <source>
        <strain evidence="2 3">11061_1 CR5-6</strain>
    </source>
</reference>
<dbReference type="InterPro" id="IPR032675">
    <property type="entry name" value="LRR_dom_sf"/>
</dbReference>
<dbReference type="SUPFAM" id="SSF81383">
    <property type="entry name" value="F-box domain"/>
    <property type="match status" value="1"/>
</dbReference>
<evidence type="ECO:0000313" key="2">
    <source>
        <dbReference type="EMBL" id="KIP09154.1"/>
    </source>
</evidence>
<dbReference type="Pfam" id="PF12937">
    <property type="entry name" value="F-box-like"/>
    <property type="match status" value="1"/>
</dbReference>
<protein>
    <recommendedName>
        <fullName evidence="1">F-box domain-containing protein</fullName>
    </recommendedName>
</protein>
<organism evidence="2 3">
    <name type="scientific">Phlebiopsis gigantea (strain 11061_1 CR5-6)</name>
    <name type="common">White-rot fungus</name>
    <name type="synonym">Peniophora gigantea</name>
    <dbReference type="NCBI Taxonomy" id="745531"/>
    <lineage>
        <taxon>Eukaryota</taxon>
        <taxon>Fungi</taxon>
        <taxon>Dikarya</taxon>
        <taxon>Basidiomycota</taxon>
        <taxon>Agaricomycotina</taxon>
        <taxon>Agaricomycetes</taxon>
        <taxon>Polyporales</taxon>
        <taxon>Phanerochaetaceae</taxon>
        <taxon>Phlebiopsis</taxon>
    </lineage>
</organism>
<dbReference type="InterPro" id="IPR036047">
    <property type="entry name" value="F-box-like_dom_sf"/>
</dbReference>
<feature type="domain" description="F-box" evidence="1">
    <location>
        <begin position="8"/>
        <end position="48"/>
    </location>
</feature>
<sequence length="442" mass="50199">MSETEPRCLPLELVAQVFSYLIPEVEFALNKRDLQSCSLVCRAWRDMSIPYMFSSISFSFAYWPGGPNWQGTGSTIPCYLPRHRFAVLFNFFSAHPEICIHVRSLQLRALRNTVTPDDGQASAAQWLSRFMGSSPLDKSLFLSTVKLFPRLQRLRVERITLTEATPRVPRATSTLNAETCSPRVPLESLDVDFGRASMFAHHTAGVGRDADLTKIVDCFEGLRELSISRLIDSTATIFNKAFTPELRLHSLSIKHSGITGRSLLDFPYIANLRNVHVDVYIMNSHEIHPWDSLFRTMGPRLENLECRINVGANWMAETELPYLSACTNMRTLRLCIVPSHSRAWDMPLHMLTSYLTVADPKLAHMSFVIYDNQFARPIADHIQPLLALGDALLALGRKIVGLELEVRMHTPVWRDFLLNDLEPFYQLYTQGCVELSDTNFGF</sequence>
<dbReference type="OrthoDB" id="2755197at2759"/>
<name>A0A0C3NUY9_PHLG1</name>
<dbReference type="InterPro" id="IPR001810">
    <property type="entry name" value="F-box_dom"/>
</dbReference>
<accession>A0A0C3NUY9</accession>
<keyword evidence="3" id="KW-1185">Reference proteome</keyword>
<dbReference type="SUPFAM" id="SSF52047">
    <property type="entry name" value="RNI-like"/>
    <property type="match status" value="1"/>
</dbReference>
<evidence type="ECO:0000313" key="3">
    <source>
        <dbReference type="Proteomes" id="UP000053257"/>
    </source>
</evidence>
<dbReference type="AlphaFoldDB" id="A0A0C3NUY9"/>
<evidence type="ECO:0000259" key="1">
    <source>
        <dbReference type="Pfam" id="PF12937"/>
    </source>
</evidence>
<proteinExistence type="predicted"/>